<dbReference type="EMBL" id="VIRS01000003">
    <property type="protein sequence ID" value="TQS46082.1"/>
    <property type="molecule type" value="Genomic_DNA"/>
</dbReference>
<name>A0A545AXM6_9ACTN</name>
<accession>A0A545AXM6</accession>
<dbReference type="Proteomes" id="UP000317982">
    <property type="component" value="Unassembled WGS sequence"/>
</dbReference>
<protein>
    <submittedName>
        <fullName evidence="2">Uncharacterized protein</fullName>
    </submittedName>
</protein>
<gene>
    <name evidence="2" type="ORF">FL583_06265</name>
</gene>
<dbReference type="InParanoid" id="A0A545AXM6"/>
<comment type="caution">
    <text evidence="2">The sequence shown here is derived from an EMBL/GenBank/DDBJ whole genome shotgun (WGS) entry which is preliminary data.</text>
</comment>
<dbReference type="AlphaFoldDB" id="A0A545AXM6"/>
<keyword evidence="1" id="KW-0812">Transmembrane</keyword>
<proteinExistence type="predicted"/>
<reference evidence="2 3" key="1">
    <citation type="submission" date="2019-07" db="EMBL/GenBank/DDBJ databases">
        <title>Cryptosporangium phraense sp. nov., isolated from plant litter.</title>
        <authorList>
            <person name="Suriyachadkun C."/>
        </authorList>
    </citation>
    <scope>NUCLEOTIDE SEQUENCE [LARGE SCALE GENOMIC DNA]</scope>
    <source>
        <strain evidence="2 3">A-T 5661</strain>
    </source>
</reference>
<keyword evidence="1" id="KW-1133">Transmembrane helix</keyword>
<dbReference type="RefSeq" id="WP_142703489.1">
    <property type="nucleotide sequence ID" value="NZ_VIRS01000003.1"/>
</dbReference>
<keyword evidence="3" id="KW-1185">Reference proteome</keyword>
<dbReference type="OrthoDB" id="5195083at2"/>
<keyword evidence="1" id="KW-0472">Membrane</keyword>
<evidence type="ECO:0000313" key="3">
    <source>
        <dbReference type="Proteomes" id="UP000317982"/>
    </source>
</evidence>
<sequence length="209" mass="21965">MRLVAVLLSVLGVALVGVAVLAVPGAFWNGRYVLNGGDYAVANRVFEHPLLLLIAAFVVALLALAAGVRARFVRFGAVGVAVVLALVTAGFAVPLTTGPGPRTGGRTSVDHASPDGRYTATVVRWRKLRGEAWLITVRTNDGLNSREHVVGCLDSDDGHAGLDHVVWAGPSSLRVVRPGGEDSSDIHLDATASPDHQLYRGDVGNCYEP</sequence>
<feature type="transmembrane region" description="Helical" evidence="1">
    <location>
        <begin position="46"/>
        <end position="65"/>
    </location>
</feature>
<evidence type="ECO:0000313" key="2">
    <source>
        <dbReference type="EMBL" id="TQS46082.1"/>
    </source>
</evidence>
<evidence type="ECO:0000256" key="1">
    <source>
        <dbReference type="SAM" id="Phobius"/>
    </source>
</evidence>
<feature type="transmembrane region" description="Helical" evidence="1">
    <location>
        <begin position="72"/>
        <end position="93"/>
    </location>
</feature>
<organism evidence="2 3">
    <name type="scientific">Cryptosporangium phraense</name>
    <dbReference type="NCBI Taxonomy" id="2593070"/>
    <lineage>
        <taxon>Bacteria</taxon>
        <taxon>Bacillati</taxon>
        <taxon>Actinomycetota</taxon>
        <taxon>Actinomycetes</taxon>
        <taxon>Cryptosporangiales</taxon>
        <taxon>Cryptosporangiaceae</taxon>
        <taxon>Cryptosporangium</taxon>
    </lineage>
</organism>